<gene>
    <name evidence="8" type="ORF">DNG_05705</name>
</gene>
<name>A0AAE8N0C6_9PEZI</name>
<dbReference type="CDD" id="cd18000">
    <property type="entry name" value="DEXHc_ERCC6"/>
    <property type="match status" value="1"/>
</dbReference>
<keyword evidence="1" id="KW-0547">Nucleotide-binding</keyword>
<evidence type="ECO:0000256" key="4">
    <source>
        <dbReference type="SAM" id="Coils"/>
    </source>
</evidence>
<feature type="compositionally biased region" description="Low complexity" evidence="5">
    <location>
        <begin position="143"/>
        <end position="160"/>
    </location>
</feature>
<dbReference type="InterPro" id="IPR014001">
    <property type="entry name" value="Helicase_ATP-bd"/>
</dbReference>
<dbReference type="InterPro" id="IPR000330">
    <property type="entry name" value="SNF2_N"/>
</dbReference>
<dbReference type="PANTHER" id="PTHR45629">
    <property type="entry name" value="SNF2/RAD54 FAMILY MEMBER"/>
    <property type="match status" value="1"/>
</dbReference>
<dbReference type="PANTHER" id="PTHR45629:SF7">
    <property type="entry name" value="DNA EXCISION REPAIR PROTEIN ERCC-6-RELATED"/>
    <property type="match status" value="1"/>
</dbReference>
<keyword evidence="9" id="KW-1185">Reference proteome</keyword>
<evidence type="ECO:0000259" key="7">
    <source>
        <dbReference type="PROSITE" id="PS51194"/>
    </source>
</evidence>
<dbReference type="InterPro" id="IPR049730">
    <property type="entry name" value="SNF2/RAD54-like_C"/>
</dbReference>
<evidence type="ECO:0000313" key="9">
    <source>
        <dbReference type="Proteomes" id="UP001187682"/>
    </source>
</evidence>
<dbReference type="GO" id="GO:0016787">
    <property type="term" value="F:hydrolase activity"/>
    <property type="evidence" value="ECO:0007669"/>
    <property type="project" value="UniProtKB-KW"/>
</dbReference>
<dbReference type="PROSITE" id="PS51194">
    <property type="entry name" value="HELICASE_CTER"/>
    <property type="match status" value="1"/>
</dbReference>
<keyword evidence="8" id="KW-0347">Helicase</keyword>
<organism evidence="8 9">
    <name type="scientific">Cephalotrichum gorgonifer</name>
    <dbReference type="NCBI Taxonomy" id="2041049"/>
    <lineage>
        <taxon>Eukaryota</taxon>
        <taxon>Fungi</taxon>
        <taxon>Dikarya</taxon>
        <taxon>Ascomycota</taxon>
        <taxon>Pezizomycotina</taxon>
        <taxon>Sordariomycetes</taxon>
        <taxon>Hypocreomycetidae</taxon>
        <taxon>Microascales</taxon>
        <taxon>Microascaceae</taxon>
        <taxon>Cephalotrichum</taxon>
    </lineage>
</organism>
<dbReference type="InterPro" id="IPR050496">
    <property type="entry name" value="SNF2_RAD54_helicase_repair"/>
</dbReference>
<evidence type="ECO:0000256" key="1">
    <source>
        <dbReference type="ARBA" id="ARBA00022741"/>
    </source>
</evidence>
<dbReference type="InterPro" id="IPR038718">
    <property type="entry name" value="SNF2-like_sf"/>
</dbReference>
<feature type="compositionally biased region" description="Polar residues" evidence="5">
    <location>
        <begin position="213"/>
        <end position="232"/>
    </location>
</feature>
<sequence length="1119" mass="125353">MPEPDIPKEAPTSTNDSQHPHKQAQPNQPGEAGDVASALQGLVDIQDHADIERDVSAQVKAAAIKEENEKDEGRISNLRAKIKSLEEQKVSLTAQRVQKERAHAPRSQLTALSAKIQSCTNNIADLLDEVVAFEDRIEERNQQQAAAAAKAQQTDGAAEASNVGPAQQEGEDRQAFLIRTGKITPFAGLGDAEVDDDGDSEPLLVATDDTGEPQIQTSHQVLRQPGFATTQIREPIPDDIPAEAPAFHLETEFGLRPRKRKAPSAAEVEAEAEQDDAGPSSSRRKRRARLADDDADFVATASGSDISDVEDSAILESAEEQPKGSVNLSIIDDAKESVYQARLSTWVRERRQLRESLGEDGGDDGEEWFKPTPGKPNKTIYEDYSLPEEVYDFLFPFQRVGIKWLAQLHRRREGGILCDEMGLGKTVQVISFLAALHFSKKLDGPAIIVAPATLISQWVKHFHTWWPPLRISILHSTGSGMLNPQLEDSMVSSSRTSKKSSAAKKIINNVLRHGHILVTTYRGLDTYLDELSSIEWSYAALDEGHQIRNRSTEASKACKQLNTWHRIILSGTPVQNNLKELYSLFEFVYPGLLGSDLRDFTEHFEMPIREGHYRGASSLAIATGDRCSRTLRATVKPYMLRRVKADVADSLPPKSEQVLFCKLTLQQENIYQAALDSPQVKRVFNSSGRRSADVFSAIDMLRKICNHPDLRYVDKSEIADWGHPDRSAKVQVLVELLRVSKRFGHKTLVFSQSLELLNIITRFLQSEKLTFVRMDGRTPQGERQTMVDRFNHSSDIDVFLLTPQTGGVGLNLTGADRVILFDPSWNPATDRQAIERAWRLGQTKPVKIYRLLTPGTIEEKMYRKQLYKQFVSDKVMSDTEFNRYVDTSNLFDLFTYGTKDPETRMFDNTPVTYESHSSGRTRVEDRHQPRGLQEPSAEEPAETERKALDAVNQVGAVEEYADEGAEEKDMLDAVFTNNAEVVYEHENVVNSKHRVRADKRLTEQEADRLNERTVQFLREQANRAYFARHGGPGGKTAKAPSGRAIGSQTRQWNLGNTKRTIIDFLNKRGRKADSGSIVSHFNREYSDVPKDLFMRALNSVTTKEDGPRGGIVWKLKANL</sequence>
<dbReference type="SMART" id="SM00487">
    <property type="entry name" value="DEXDc"/>
    <property type="match status" value="1"/>
</dbReference>
<dbReference type="GO" id="GO:0005634">
    <property type="term" value="C:nucleus"/>
    <property type="evidence" value="ECO:0007669"/>
    <property type="project" value="TreeGrafter"/>
</dbReference>
<proteinExistence type="predicted"/>
<keyword evidence="2" id="KW-0378">Hydrolase</keyword>
<dbReference type="CDD" id="cd18793">
    <property type="entry name" value="SF2_C_SNF"/>
    <property type="match status" value="1"/>
</dbReference>
<dbReference type="GO" id="GO:0008094">
    <property type="term" value="F:ATP-dependent activity, acting on DNA"/>
    <property type="evidence" value="ECO:0007669"/>
    <property type="project" value="TreeGrafter"/>
</dbReference>
<evidence type="ECO:0000256" key="5">
    <source>
        <dbReference type="SAM" id="MobiDB-lite"/>
    </source>
</evidence>
<dbReference type="Gene3D" id="3.40.50.10810">
    <property type="entry name" value="Tandem AAA-ATPase domain"/>
    <property type="match status" value="1"/>
</dbReference>
<evidence type="ECO:0000259" key="6">
    <source>
        <dbReference type="PROSITE" id="PS51192"/>
    </source>
</evidence>
<dbReference type="EMBL" id="ONZQ02000007">
    <property type="protein sequence ID" value="SPO03024.1"/>
    <property type="molecule type" value="Genomic_DNA"/>
</dbReference>
<feature type="region of interest" description="Disordered" evidence="5">
    <location>
        <begin position="1"/>
        <end position="34"/>
    </location>
</feature>
<dbReference type="InterPro" id="IPR027417">
    <property type="entry name" value="P-loop_NTPase"/>
</dbReference>
<reference evidence="8" key="1">
    <citation type="submission" date="2018-03" db="EMBL/GenBank/DDBJ databases">
        <authorList>
            <person name="Guldener U."/>
        </authorList>
    </citation>
    <scope>NUCLEOTIDE SEQUENCE</scope>
</reference>
<dbReference type="SUPFAM" id="SSF52540">
    <property type="entry name" value="P-loop containing nucleoside triphosphate hydrolases"/>
    <property type="match status" value="2"/>
</dbReference>
<keyword evidence="3" id="KW-0067">ATP-binding</keyword>
<dbReference type="AlphaFoldDB" id="A0AAE8N0C6"/>
<dbReference type="Gene3D" id="3.40.50.300">
    <property type="entry name" value="P-loop containing nucleotide triphosphate hydrolases"/>
    <property type="match status" value="1"/>
</dbReference>
<evidence type="ECO:0000313" key="8">
    <source>
        <dbReference type="EMBL" id="SPO03024.1"/>
    </source>
</evidence>
<feature type="region of interest" description="Disordered" evidence="5">
    <location>
        <begin position="905"/>
        <end position="945"/>
    </location>
</feature>
<dbReference type="GO" id="GO:0005524">
    <property type="term" value="F:ATP binding"/>
    <property type="evidence" value="ECO:0007669"/>
    <property type="project" value="InterPro"/>
</dbReference>
<dbReference type="PROSITE" id="PS51192">
    <property type="entry name" value="HELICASE_ATP_BIND_1"/>
    <property type="match status" value="1"/>
</dbReference>
<feature type="compositionally biased region" description="Polar residues" evidence="5">
    <location>
        <begin position="909"/>
        <end position="920"/>
    </location>
</feature>
<dbReference type="GO" id="GO:0006283">
    <property type="term" value="P:transcription-coupled nucleotide-excision repair"/>
    <property type="evidence" value="ECO:0007669"/>
    <property type="project" value="TreeGrafter"/>
</dbReference>
<dbReference type="Pfam" id="PF00176">
    <property type="entry name" value="SNF2-rel_dom"/>
    <property type="match status" value="1"/>
</dbReference>
<feature type="coiled-coil region" evidence="4">
    <location>
        <begin position="61"/>
        <end position="143"/>
    </location>
</feature>
<dbReference type="Pfam" id="PF00271">
    <property type="entry name" value="Helicase_C"/>
    <property type="match status" value="1"/>
</dbReference>
<dbReference type="InterPro" id="IPR001650">
    <property type="entry name" value="Helicase_C-like"/>
</dbReference>
<feature type="region of interest" description="Disordered" evidence="5">
    <location>
        <begin position="143"/>
        <end position="290"/>
    </location>
</feature>
<protein>
    <submittedName>
        <fullName evidence="8">Related to DNA repair helicase ERCC6</fullName>
    </submittedName>
</protein>
<dbReference type="SMART" id="SM00490">
    <property type="entry name" value="HELICc"/>
    <property type="match status" value="1"/>
</dbReference>
<dbReference type="Proteomes" id="UP001187682">
    <property type="component" value="Unassembled WGS sequence"/>
</dbReference>
<accession>A0AAE8N0C6</accession>
<dbReference type="GO" id="GO:0004386">
    <property type="term" value="F:helicase activity"/>
    <property type="evidence" value="ECO:0007669"/>
    <property type="project" value="UniProtKB-KW"/>
</dbReference>
<evidence type="ECO:0000256" key="3">
    <source>
        <dbReference type="ARBA" id="ARBA00022840"/>
    </source>
</evidence>
<feature type="domain" description="Helicase ATP-binding" evidence="6">
    <location>
        <begin position="406"/>
        <end position="591"/>
    </location>
</feature>
<feature type="domain" description="Helicase C-terminal" evidence="7">
    <location>
        <begin position="731"/>
        <end position="889"/>
    </location>
</feature>
<comment type="caution">
    <text evidence="8">The sequence shown here is derived from an EMBL/GenBank/DDBJ whole genome shotgun (WGS) entry which is preliminary data.</text>
</comment>
<evidence type="ECO:0000256" key="2">
    <source>
        <dbReference type="ARBA" id="ARBA00022801"/>
    </source>
</evidence>
<keyword evidence="4" id="KW-0175">Coiled coil</keyword>